<comment type="similarity">
    <text evidence="8">Belongs to the auxin efflux carrier (TC 2.A.69.2) family.</text>
</comment>
<dbReference type="Pfam" id="PF03547">
    <property type="entry name" value="Mem_trans"/>
    <property type="match status" value="1"/>
</dbReference>
<keyword evidence="4 9" id="KW-1133">Transmembrane helix</keyword>
<proteinExistence type="inferred from homology"/>
<dbReference type="PANTHER" id="PTHR31651">
    <property type="match status" value="1"/>
</dbReference>
<organism evidence="10 11">
    <name type="scientific">Elaeis guineensis var. tenera</name>
    <name type="common">Oil palm</name>
    <dbReference type="NCBI Taxonomy" id="51953"/>
    <lineage>
        <taxon>Eukaryota</taxon>
        <taxon>Viridiplantae</taxon>
        <taxon>Streptophyta</taxon>
        <taxon>Embryophyta</taxon>
        <taxon>Tracheophyta</taxon>
        <taxon>Spermatophyta</taxon>
        <taxon>Magnoliopsida</taxon>
        <taxon>Liliopsida</taxon>
        <taxon>Arecaceae</taxon>
        <taxon>Arecoideae</taxon>
        <taxon>Cocoseae</taxon>
        <taxon>Elaeidinae</taxon>
        <taxon>Elaeis</taxon>
    </lineage>
</organism>
<keyword evidence="3 9" id="KW-0812">Transmembrane</keyword>
<evidence type="ECO:0000256" key="7">
    <source>
        <dbReference type="ARBA" id="ARBA00025100"/>
    </source>
</evidence>
<name>A0A8N4I8L6_ELAGV</name>
<dbReference type="AlphaFoldDB" id="A0A8N4I8L6"/>
<gene>
    <name evidence="11" type="primary">LOC105042753</name>
</gene>
<protein>
    <submittedName>
        <fullName evidence="11">Protein PIN-LIKES 5-like</fullName>
    </submittedName>
</protein>
<dbReference type="OrthoDB" id="191139at2759"/>
<feature type="transmembrane region" description="Helical" evidence="9">
    <location>
        <begin position="43"/>
        <end position="67"/>
    </location>
</feature>
<keyword evidence="2" id="KW-0813">Transport</keyword>
<keyword evidence="5 9" id="KW-0472">Membrane</keyword>
<dbReference type="GO" id="GO:0009734">
    <property type="term" value="P:auxin-activated signaling pathway"/>
    <property type="evidence" value="ECO:0007669"/>
    <property type="project" value="UniProtKB-KW"/>
</dbReference>
<dbReference type="RefSeq" id="XP_029120132.1">
    <property type="nucleotide sequence ID" value="XM_029264299.1"/>
</dbReference>
<evidence type="ECO:0000256" key="4">
    <source>
        <dbReference type="ARBA" id="ARBA00022989"/>
    </source>
</evidence>
<keyword evidence="6" id="KW-0927">Auxin signaling pathway</keyword>
<evidence type="ECO:0000256" key="8">
    <source>
        <dbReference type="ARBA" id="ARBA00025752"/>
    </source>
</evidence>
<evidence type="ECO:0000256" key="3">
    <source>
        <dbReference type="ARBA" id="ARBA00022692"/>
    </source>
</evidence>
<accession>A0A8N4I8L6</accession>
<dbReference type="GO" id="GO:0005789">
    <property type="term" value="C:endoplasmic reticulum membrane"/>
    <property type="evidence" value="ECO:0007669"/>
    <property type="project" value="UniProtKB-SubCell"/>
</dbReference>
<evidence type="ECO:0000256" key="5">
    <source>
        <dbReference type="ARBA" id="ARBA00023136"/>
    </source>
</evidence>
<dbReference type="InterPro" id="IPR045033">
    <property type="entry name" value="PILS1/3/4/5/7"/>
</dbReference>
<reference evidence="11" key="1">
    <citation type="submission" date="2025-08" db="UniProtKB">
        <authorList>
            <consortium name="RefSeq"/>
        </authorList>
    </citation>
    <scope>IDENTIFICATION</scope>
</reference>
<feature type="transmembrane region" description="Helical" evidence="9">
    <location>
        <begin position="19"/>
        <end position="37"/>
    </location>
</feature>
<comment type="function">
    <text evidence="7">Involved in cellular auxin homeostasis by regulating auxin metabolism. Regulates intracellular auxin accumulation at the endoplasmic reticulum and thus auxin availability for nuclear auxin signaling.</text>
</comment>
<comment type="subcellular location">
    <subcellularLocation>
        <location evidence="1">Endoplasmic reticulum membrane</location>
        <topology evidence="1">Multi-pass membrane protein</topology>
    </subcellularLocation>
</comment>
<evidence type="ECO:0000313" key="10">
    <source>
        <dbReference type="Proteomes" id="UP000504607"/>
    </source>
</evidence>
<sequence length="113" mass="12410">MVASLPIQLSNVWRDMNKIVFAAFAPALVFASLPKIVTLHDIISWWFMPVNVGSMFLTRGFLGWVAGKILKPEKHLRGLVTANCSAGKLGNLLVIIFPVICNEDGSPFVEPSE</sequence>
<evidence type="ECO:0000256" key="9">
    <source>
        <dbReference type="SAM" id="Phobius"/>
    </source>
</evidence>
<keyword evidence="10" id="KW-1185">Reference proteome</keyword>
<evidence type="ECO:0000313" key="11">
    <source>
        <dbReference type="RefSeq" id="XP_029120132.1"/>
    </source>
</evidence>
<evidence type="ECO:0000256" key="2">
    <source>
        <dbReference type="ARBA" id="ARBA00022448"/>
    </source>
</evidence>
<evidence type="ECO:0000256" key="6">
    <source>
        <dbReference type="ARBA" id="ARBA00023294"/>
    </source>
</evidence>
<evidence type="ECO:0000256" key="1">
    <source>
        <dbReference type="ARBA" id="ARBA00004477"/>
    </source>
</evidence>
<dbReference type="PANTHER" id="PTHR31651:SF3">
    <property type="entry name" value="PROTEIN PIN-LIKES 7"/>
    <property type="match status" value="1"/>
</dbReference>
<dbReference type="Proteomes" id="UP000504607">
    <property type="component" value="Chromosome 4"/>
</dbReference>
<dbReference type="GO" id="GO:0080162">
    <property type="term" value="P:endoplasmic reticulum to cytosol auxin transport"/>
    <property type="evidence" value="ECO:0007669"/>
    <property type="project" value="InterPro"/>
</dbReference>
<dbReference type="InterPro" id="IPR004776">
    <property type="entry name" value="Mem_transp_PIN-like"/>
</dbReference>